<dbReference type="InterPro" id="IPR001706">
    <property type="entry name" value="Ribosomal_bL35"/>
</dbReference>
<dbReference type="InterPro" id="IPR037229">
    <property type="entry name" value="Ribosomal_bL35_sf"/>
</dbReference>
<dbReference type="HAMAP" id="MF_00514">
    <property type="entry name" value="Ribosomal_bL35"/>
    <property type="match status" value="1"/>
</dbReference>
<dbReference type="Pfam" id="PF01632">
    <property type="entry name" value="Ribosomal_L35p"/>
    <property type="match status" value="1"/>
</dbReference>
<dbReference type="SUPFAM" id="SSF143034">
    <property type="entry name" value="L35p-like"/>
    <property type="match status" value="1"/>
</dbReference>
<dbReference type="NCBIfam" id="TIGR00001">
    <property type="entry name" value="rpmI_bact"/>
    <property type="match status" value="1"/>
</dbReference>
<gene>
    <name evidence="5" type="ORF">PLOB_00031845</name>
</gene>
<protein>
    <recommendedName>
        <fullName evidence="4">50S ribosomal protein L35</fullName>
    </recommendedName>
</protein>
<keyword evidence="3 4" id="KW-0687">Ribonucleoprotein</keyword>
<organism evidence="5 6">
    <name type="scientific">Porites lobata</name>
    <dbReference type="NCBI Taxonomy" id="104759"/>
    <lineage>
        <taxon>Eukaryota</taxon>
        <taxon>Metazoa</taxon>
        <taxon>Cnidaria</taxon>
        <taxon>Anthozoa</taxon>
        <taxon>Hexacorallia</taxon>
        <taxon>Scleractinia</taxon>
        <taxon>Fungiina</taxon>
        <taxon>Poritidae</taxon>
        <taxon>Porites</taxon>
    </lineage>
</organism>
<dbReference type="PANTHER" id="PTHR33343:SF1">
    <property type="entry name" value="LARGE RIBOSOMAL SUBUNIT PROTEIN BL35M"/>
    <property type="match status" value="1"/>
</dbReference>
<dbReference type="InterPro" id="IPR018265">
    <property type="entry name" value="Ribosomal_bL35_CS"/>
</dbReference>
<accession>A0ABN8NWY1</accession>
<dbReference type="InterPro" id="IPR021137">
    <property type="entry name" value="Ribosomal_bL35-like"/>
</dbReference>
<keyword evidence="2 4" id="KW-0689">Ribosomal protein</keyword>
<sequence>MAARVCSVSRGVFSCPVLPSLRKICSLFRRQGALRNPYNVIQYMSCEGLEFQNKLTKLPSHNFQTSRFSTFDVQASALRSCAHSMKFQLAGQPLKFQSVYPFDSAPRFVKQIEQTSQKSCFTIIRRSINTKSKLGKRKTCKAVAARFLRTGNGKLKRWRTGKSHKMMHKGPKRSRHLRKPTYVNKQQLKLLNKMLNGW</sequence>
<evidence type="ECO:0000256" key="4">
    <source>
        <dbReference type="RuleBase" id="RU000568"/>
    </source>
</evidence>
<reference evidence="5 6" key="1">
    <citation type="submission" date="2022-05" db="EMBL/GenBank/DDBJ databases">
        <authorList>
            <consortium name="Genoscope - CEA"/>
            <person name="William W."/>
        </authorList>
    </citation>
    <scope>NUCLEOTIDE SEQUENCE [LARGE SCALE GENOMIC DNA]</scope>
</reference>
<dbReference type="PROSITE" id="PS00936">
    <property type="entry name" value="RIBOSOMAL_L35"/>
    <property type="match status" value="1"/>
</dbReference>
<dbReference type="Proteomes" id="UP001159405">
    <property type="component" value="Unassembled WGS sequence"/>
</dbReference>
<dbReference type="PANTHER" id="PTHR33343">
    <property type="entry name" value="54S RIBOSOMAL PROTEIN BL35M"/>
    <property type="match status" value="1"/>
</dbReference>
<dbReference type="PRINTS" id="PR00064">
    <property type="entry name" value="RIBOSOMALL35"/>
</dbReference>
<proteinExistence type="inferred from homology"/>
<evidence type="ECO:0000313" key="5">
    <source>
        <dbReference type="EMBL" id="CAH3125410.1"/>
    </source>
</evidence>
<dbReference type="EMBL" id="CALNXK010000041">
    <property type="protein sequence ID" value="CAH3125410.1"/>
    <property type="molecule type" value="Genomic_DNA"/>
</dbReference>
<dbReference type="Gene3D" id="4.10.410.60">
    <property type="match status" value="1"/>
</dbReference>
<name>A0ABN8NWY1_9CNID</name>
<evidence type="ECO:0000256" key="3">
    <source>
        <dbReference type="ARBA" id="ARBA00023274"/>
    </source>
</evidence>
<evidence type="ECO:0000256" key="1">
    <source>
        <dbReference type="ARBA" id="ARBA00006598"/>
    </source>
</evidence>
<comment type="similarity">
    <text evidence="1 4">Belongs to the bacterial ribosomal protein bL35 family.</text>
</comment>
<comment type="caution">
    <text evidence="5">The sequence shown here is derived from an EMBL/GenBank/DDBJ whole genome shotgun (WGS) entry which is preliminary data.</text>
</comment>
<evidence type="ECO:0000313" key="6">
    <source>
        <dbReference type="Proteomes" id="UP001159405"/>
    </source>
</evidence>
<keyword evidence="6" id="KW-1185">Reference proteome</keyword>
<evidence type="ECO:0000256" key="2">
    <source>
        <dbReference type="ARBA" id="ARBA00022980"/>
    </source>
</evidence>